<feature type="compositionally biased region" description="Basic residues" evidence="5">
    <location>
        <begin position="530"/>
        <end position="544"/>
    </location>
</feature>
<evidence type="ECO:0000256" key="6">
    <source>
        <dbReference type="SAM" id="Phobius"/>
    </source>
</evidence>
<feature type="transmembrane region" description="Helical" evidence="6">
    <location>
        <begin position="34"/>
        <end position="55"/>
    </location>
</feature>
<accession>A0ABS9RSI1</accession>
<reference evidence="8 9" key="1">
    <citation type="submission" date="2022-02" db="EMBL/GenBank/DDBJ databases">
        <title>Halomonas fukangensis sp. nov., a halophilic bacterium isolated from a bulk soil of Kalidium foliatum at Fukang.</title>
        <authorList>
            <person name="Huang Y."/>
        </authorList>
    </citation>
    <scope>NUCLEOTIDE SEQUENCE [LARGE SCALE GENOMIC DNA]</scope>
    <source>
        <strain evidence="8 9">EGI 63088</strain>
    </source>
</reference>
<evidence type="ECO:0000256" key="2">
    <source>
        <dbReference type="ARBA" id="ARBA00023224"/>
    </source>
</evidence>
<keyword evidence="2 4" id="KW-0807">Transducer</keyword>
<evidence type="ECO:0000313" key="9">
    <source>
        <dbReference type="Proteomes" id="UP001202117"/>
    </source>
</evidence>
<keyword evidence="6" id="KW-1133">Transmembrane helix</keyword>
<dbReference type="PANTHER" id="PTHR32089:SF120">
    <property type="entry name" value="METHYL-ACCEPTING CHEMOTAXIS PROTEIN TLPQ"/>
    <property type="match status" value="1"/>
</dbReference>
<evidence type="ECO:0000256" key="4">
    <source>
        <dbReference type="PROSITE-ProRule" id="PRU00284"/>
    </source>
</evidence>
<evidence type="ECO:0000256" key="3">
    <source>
        <dbReference type="ARBA" id="ARBA00029447"/>
    </source>
</evidence>
<dbReference type="RefSeq" id="WP_240567552.1">
    <property type="nucleotide sequence ID" value="NZ_JAKVPY010000006.1"/>
</dbReference>
<feature type="domain" description="Methyl-accepting transducer" evidence="7">
    <location>
        <begin position="87"/>
        <end position="323"/>
    </location>
</feature>
<dbReference type="SUPFAM" id="SSF58104">
    <property type="entry name" value="Methyl-accepting chemotaxis protein (MCP) signaling domain"/>
    <property type="match status" value="1"/>
</dbReference>
<evidence type="ECO:0000259" key="7">
    <source>
        <dbReference type="PROSITE" id="PS50111"/>
    </source>
</evidence>
<keyword evidence="9" id="KW-1185">Reference proteome</keyword>
<dbReference type="Proteomes" id="UP001202117">
    <property type="component" value="Unassembled WGS sequence"/>
</dbReference>
<evidence type="ECO:0000256" key="5">
    <source>
        <dbReference type="SAM" id="MobiDB-lite"/>
    </source>
</evidence>
<organism evidence="8 9">
    <name type="scientific">Halomonas flagellata</name>
    <dbReference type="NCBI Taxonomy" id="2920385"/>
    <lineage>
        <taxon>Bacteria</taxon>
        <taxon>Pseudomonadati</taxon>
        <taxon>Pseudomonadota</taxon>
        <taxon>Gammaproteobacteria</taxon>
        <taxon>Oceanospirillales</taxon>
        <taxon>Halomonadaceae</taxon>
        <taxon>Halomonas</taxon>
    </lineage>
</organism>
<comment type="similarity">
    <text evidence="3">Belongs to the methyl-accepting chemotaxis (MCP) protein family.</text>
</comment>
<comment type="subcellular location">
    <subcellularLocation>
        <location evidence="1">Membrane</location>
    </subcellularLocation>
</comment>
<name>A0ABS9RSI1_9GAMM</name>
<sequence>MRILMSLAALVTAAAALLPLFFLSADWPFYLALGFAWLSGGLLFITGMSAVHAAGADALKQGGLRGWLPPVRDYLSLRRMAHDLVERAGSTAIASAEVSHHADRMDQRLARQEGVVREASSSMSAITSAIEQVASGTAELASVASRSRASSHESREALDRVVVDMQALAERSREALGLLAALEQKADSVRSVTSLIEEIAEQTNLLSLNASIEAARAGEHGRGFAVVAGEVRELARRTAEATRSVESLVGDIGGSSHQVVDTIGHLMGRVGDRATEMQQVGEQLTAMTGDFDRVEGEIAAIAEAMEDTRRHSRRVAGTLSSLEREVDEGNRDMHDLASQARALMAAAEAVDASLAQQRLEGRHQQVFRAAREAADQFGRLLEKAVERGELTLAALFEPRYDPLPDTQPPKYRTGFDAFTDQHLPAIQEPLLERLSLAYAISCDRNGYVPTHNLTVSQPPTGDPEHDLQFSRSKRIFDDPTGRRCGAHQDTLLLQTYKRDTGEIMHDLSVPVFVNGRHWGASESAISRSARPTRSRGPARPRSAGRCRAGPARVARGTPAGR</sequence>
<dbReference type="PROSITE" id="PS50111">
    <property type="entry name" value="CHEMOTAXIS_TRANSDUC_2"/>
    <property type="match status" value="1"/>
</dbReference>
<keyword evidence="6" id="KW-0812">Transmembrane</keyword>
<proteinExistence type="inferred from homology"/>
<dbReference type="PANTHER" id="PTHR32089">
    <property type="entry name" value="METHYL-ACCEPTING CHEMOTAXIS PROTEIN MCPB"/>
    <property type="match status" value="1"/>
</dbReference>
<feature type="region of interest" description="Disordered" evidence="5">
    <location>
        <begin position="523"/>
        <end position="561"/>
    </location>
</feature>
<gene>
    <name evidence="8" type="ORF">MKP05_06520</name>
</gene>
<dbReference type="SMART" id="SM00283">
    <property type="entry name" value="MA"/>
    <property type="match status" value="1"/>
</dbReference>
<evidence type="ECO:0000313" key="8">
    <source>
        <dbReference type="EMBL" id="MCH4562780.1"/>
    </source>
</evidence>
<dbReference type="EMBL" id="JAKVPY010000006">
    <property type="protein sequence ID" value="MCH4562780.1"/>
    <property type="molecule type" value="Genomic_DNA"/>
</dbReference>
<dbReference type="Gene3D" id="1.10.287.950">
    <property type="entry name" value="Methyl-accepting chemotaxis protein"/>
    <property type="match status" value="1"/>
</dbReference>
<dbReference type="InterPro" id="IPR004089">
    <property type="entry name" value="MCPsignal_dom"/>
</dbReference>
<evidence type="ECO:0000256" key="1">
    <source>
        <dbReference type="ARBA" id="ARBA00004370"/>
    </source>
</evidence>
<protein>
    <submittedName>
        <fullName evidence="8">Methyl-accepting chemotaxis protein</fullName>
    </submittedName>
</protein>
<keyword evidence="6" id="KW-0472">Membrane</keyword>
<dbReference type="Pfam" id="PF00015">
    <property type="entry name" value="MCPsignal"/>
    <property type="match status" value="1"/>
</dbReference>
<comment type="caution">
    <text evidence="8">The sequence shown here is derived from an EMBL/GenBank/DDBJ whole genome shotgun (WGS) entry which is preliminary data.</text>
</comment>